<dbReference type="CDD" id="cd18807">
    <property type="entry name" value="SF1_C_UvrD"/>
    <property type="match status" value="1"/>
</dbReference>
<organism evidence="16 17">
    <name type="scientific">Venenivibrio stagnispumantis</name>
    <dbReference type="NCBI Taxonomy" id="407998"/>
    <lineage>
        <taxon>Bacteria</taxon>
        <taxon>Pseudomonadati</taxon>
        <taxon>Aquificota</taxon>
        <taxon>Aquificia</taxon>
        <taxon>Aquificales</taxon>
        <taxon>Hydrogenothermaceae</taxon>
        <taxon>Venenivibrio</taxon>
    </lineage>
</organism>
<dbReference type="InterPro" id="IPR027417">
    <property type="entry name" value="P-loop_NTPase"/>
</dbReference>
<evidence type="ECO:0000256" key="3">
    <source>
        <dbReference type="ARBA" id="ARBA00022801"/>
    </source>
</evidence>
<dbReference type="PANTHER" id="PTHR11070">
    <property type="entry name" value="UVRD / RECB / PCRA DNA HELICASE FAMILY MEMBER"/>
    <property type="match status" value="1"/>
</dbReference>
<dbReference type="EC" id="5.6.2.4" evidence="9"/>
<keyword evidence="4 12" id="KW-0347">Helicase</keyword>
<dbReference type="CDD" id="cd17932">
    <property type="entry name" value="DEXQc_UvrD"/>
    <property type="match status" value="1"/>
</dbReference>
<dbReference type="InterPro" id="IPR013986">
    <property type="entry name" value="DExx_box_DNA_helicase_dom_sf"/>
</dbReference>
<feature type="region of interest" description="Disordered" evidence="13">
    <location>
        <begin position="628"/>
        <end position="651"/>
    </location>
</feature>
<comment type="catalytic activity">
    <reaction evidence="8">
        <text>Couples ATP hydrolysis with the unwinding of duplex DNA by translocating in the 3'-5' direction.</text>
        <dbReference type="EC" id="5.6.2.4"/>
    </reaction>
</comment>
<accession>A0AA45WKK0</accession>
<evidence type="ECO:0000256" key="8">
    <source>
        <dbReference type="ARBA" id="ARBA00034617"/>
    </source>
</evidence>
<dbReference type="Gene3D" id="3.40.50.300">
    <property type="entry name" value="P-loop containing nucleotide triphosphate hydrolases"/>
    <property type="match status" value="2"/>
</dbReference>
<evidence type="ECO:0000256" key="12">
    <source>
        <dbReference type="PROSITE-ProRule" id="PRU00560"/>
    </source>
</evidence>
<feature type="binding site" evidence="12">
    <location>
        <begin position="26"/>
        <end position="33"/>
    </location>
    <ligand>
        <name>ATP</name>
        <dbReference type="ChEBI" id="CHEBI:30616"/>
    </ligand>
</feature>
<reference evidence="16" key="1">
    <citation type="submission" date="2017-05" db="EMBL/GenBank/DDBJ databases">
        <authorList>
            <person name="Varghese N."/>
            <person name="Submissions S."/>
        </authorList>
    </citation>
    <scope>NUCLEOTIDE SEQUENCE</scope>
    <source>
        <strain evidence="16">DSM 18763</strain>
    </source>
</reference>
<proteinExistence type="inferred from homology"/>
<evidence type="ECO:0000256" key="4">
    <source>
        <dbReference type="ARBA" id="ARBA00022806"/>
    </source>
</evidence>
<comment type="catalytic activity">
    <reaction evidence="11">
        <text>ATP + H2O = ADP + phosphate + H(+)</text>
        <dbReference type="Rhea" id="RHEA:13065"/>
        <dbReference type="ChEBI" id="CHEBI:15377"/>
        <dbReference type="ChEBI" id="CHEBI:15378"/>
        <dbReference type="ChEBI" id="CHEBI:30616"/>
        <dbReference type="ChEBI" id="CHEBI:43474"/>
        <dbReference type="ChEBI" id="CHEBI:456216"/>
        <dbReference type="EC" id="5.6.2.4"/>
    </reaction>
</comment>
<gene>
    <name evidence="16" type="ORF">SAMN06264868_10570</name>
</gene>
<dbReference type="InterPro" id="IPR014016">
    <property type="entry name" value="UvrD-like_ATP-bd"/>
</dbReference>
<dbReference type="EMBL" id="FXTX01000005">
    <property type="protein sequence ID" value="SMP07866.1"/>
    <property type="molecule type" value="Genomic_DNA"/>
</dbReference>
<dbReference type="SUPFAM" id="SSF52540">
    <property type="entry name" value="P-loop containing nucleoside triphosphate hydrolases"/>
    <property type="match status" value="1"/>
</dbReference>
<dbReference type="Pfam" id="PF00580">
    <property type="entry name" value="UvrD-helicase"/>
    <property type="match status" value="1"/>
</dbReference>
<keyword evidence="2 12" id="KW-0547">Nucleotide-binding</keyword>
<dbReference type="Gene3D" id="1.10.486.10">
    <property type="entry name" value="PCRA, domain 4"/>
    <property type="match status" value="1"/>
</dbReference>
<protein>
    <recommendedName>
        <fullName evidence="9">DNA 3'-5' helicase</fullName>
        <ecNumber evidence="9">5.6.2.4</ecNumber>
    </recommendedName>
    <alternativeName>
        <fullName evidence="10">DNA 3'-5' helicase II</fullName>
    </alternativeName>
</protein>
<dbReference type="GO" id="GO:0005829">
    <property type="term" value="C:cytosol"/>
    <property type="evidence" value="ECO:0007669"/>
    <property type="project" value="TreeGrafter"/>
</dbReference>
<feature type="domain" description="UvrD-like helicase ATP-binding" evidence="14">
    <location>
        <begin position="5"/>
        <end position="276"/>
    </location>
</feature>
<dbReference type="PROSITE" id="PS51217">
    <property type="entry name" value="UVRD_HELICASE_CTER"/>
    <property type="match status" value="1"/>
</dbReference>
<evidence type="ECO:0000256" key="6">
    <source>
        <dbReference type="ARBA" id="ARBA00023125"/>
    </source>
</evidence>
<dbReference type="GO" id="GO:0016787">
    <property type="term" value="F:hydrolase activity"/>
    <property type="evidence" value="ECO:0007669"/>
    <property type="project" value="UniProtKB-UniRule"/>
</dbReference>
<evidence type="ECO:0000256" key="5">
    <source>
        <dbReference type="ARBA" id="ARBA00022840"/>
    </source>
</evidence>
<evidence type="ECO:0000256" key="11">
    <source>
        <dbReference type="ARBA" id="ARBA00048988"/>
    </source>
</evidence>
<evidence type="ECO:0000256" key="10">
    <source>
        <dbReference type="ARBA" id="ARBA00034923"/>
    </source>
</evidence>
<dbReference type="Proteomes" id="UP001157947">
    <property type="component" value="Unassembled WGS sequence"/>
</dbReference>
<dbReference type="PANTHER" id="PTHR11070:SF2">
    <property type="entry name" value="ATP-DEPENDENT DNA HELICASE SRS2"/>
    <property type="match status" value="1"/>
</dbReference>
<dbReference type="Gene3D" id="1.10.10.160">
    <property type="match status" value="1"/>
</dbReference>
<evidence type="ECO:0000256" key="2">
    <source>
        <dbReference type="ARBA" id="ARBA00022741"/>
    </source>
</evidence>
<evidence type="ECO:0000256" key="9">
    <source>
        <dbReference type="ARBA" id="ARBA00034808"/>
    </source>
</evidence>
<keyword evidence="7" id="KW-0413">Isomerase</keyword>
<evidence type="ECO:0000259" key="14">
    <source>
        <dbReference type="PROSITE" id="PS51198"/>
    </source>
</evidence>
<evidence type="ECO:0000256" key="1">
    <source>
        <dbReference type="ARBA" id="ARBA00009922"/>
    </source>
</evidence>
<feature type="compositionally biased region" description="Basic and acidic residues" evidence="13">
    <location>
        <begin position="631"/>
        <end position="651"/>
    </location>
</feature>
<dbReference type="GO" id="GO:0005524">
    <property type="term" value="F:ATP binding"/>
    <property type="evidence" value="ECO:0007669"/>
    <property type="project" value="UniProtKB-UniRule"/>
</dbReference>
<dbReference type="PROSITE" id="PS51198">
    <property type="entry name" value="UVRD_HELICASE_ATP_BIND"/>
    <property type="match status" value="1"/>
</dbReference>
<dbReference type="GO" id="GO:0033202">
    <property type="term" value="C:DNA helicase complex"/>
    <property type="evidence" value="ECO:0007669"/>
    <property type="project" value="TreeGrafter"/>
</dbReference>
<sequence>MDILKGLNEAQKEAVLYLDSPLLVLAGAGSGKTKVITHKIAYLMQNGINKILAITFTNKAANEMKERVENLIKKENPYLWIMTFHSFSAKFLRFEAKYLGLKPNFAIYDEEDSKKILKEVLKELNLDTQKLELYKDKISKIKQDNNPDLFMIYNLTVPMLKPVFEKYQEKLEENNALDFDDLLIKTVYFLENDRDLLSKWQAKFDYILVDEYQDTNVIQHKLLKLLLGNRTNITVVGDPAQCIYTWRGAHPENILNFDKEFPNTKIIKLEKNYRSTKKILNIANKVISKISNRWKDKVLTLHTDKEEGEEIIIHKAISEKEEARYIASRIKELISKGKNYSDIAILIRMSFLSRNIEEALLREKIPYQIVAGTRFFERMEIKDLMAYIRLAVNPQDFASFERAITTPPKGIADKTLQKIKTYYKTDWIQALKDFIINEKKKSKIRVNAEEFISVMLFIEENLNKPSYLIKQLYQMINYEDYLKEHYPKDYEDRKENINELFRVFEEVEKQNKSIEDFLEETTLQSAQDNLENSDKVKVMTIHASKGLEFPVVFLPSLEEGIFPAGKSLYDKTQLEEERRLFYVAVTRAKEILFLSYAKNRAGFSAFKSFETKPSRFIEEIEKSGLIKSSKPKTEKPKTERQKIEKPQVKTEDNRIKQGDIVYHDIFGKGFVKSADNKKAVVLFENHGEKTILLEFLKKR</sequence>
<comment type="caution">
    <text evidence="16">The sequence shown here is derived from an EMBL/GenBank/DDBJ whole genome shotgun (WGS) entry which is preliminary data.</text>
</comment>
<feature type="domain" description="UvrD-like helicase C-terminal" evidence="15">
    <location>
        <begin position="277"/>
        <end position="546"/>
    </location>
</feature>
<evidence type="ECO:0000313" key="16">
    <source>
        <dbReference type="EMBL" id="SMP07866.1"/>
    </source>
</evidence>
<keyword evidence="3 12" id="KW-0378">Hydrolase</keyword>
<name>A0AA45WKK0_9AQUI</name>
<dbReference type="InterPro" id="IPR014017">
    <property type="entry name" value="DNA_helicase_UvrD-like_C"/>
</dbReference>
<keyword evidence="6" id="KW-0238">DNA-binding</keyword>
<evidence type="ECO:0000256" key="13">
    <source>
        <dbReference type="SAM" id="MobiDB-lite"/>
    </source>
</evidence>
<evidence type="ECO:0000256" key="7">
    <source>
        <dbReference type="ARBA" id="ARBA00023235"/>
    </source>
</evidence>
<evidence type="ECO:0000313" key="17">
    <source>
        <dbReference type="Proteomes" id="UP001157947"/>
    </source>
</evidence>
<dbReference type="AlphaFoldDB" id="A0AA45WKK0"/>
<dbReference type="GO" id="GO:0043138">
    <property type="term" value="F:3'-5' DNA helicase activity"/>
    <property type="evidence" value="ECO:0007669"/>
    <property type="project" value="UniProtKB-EC"/>
</dbReference>
<dbReference type="Pfam" id="PF13361">
    <property type="entry name" value="UvrD_C"/>
    <property type="match status" value="1"/>
</dbReference>
<dbReference type="RefSeq" id="WP_265133986.1">
    <property type="nucleotide sequence ID" value="NZ_FXTX01000005.1"/>
</dbReference>
<keyword evidence="5 12" id="KW-0067">ATP-binding</keyword>
<evidence type="ECO:0000259" key="15">
    <source>
        <dbReference type="PROSITE" id="PS51217"/>
    </source>
</evidence>
<comment type="similarity">
    <text evidence="1">Belongs to the helicase family. UvrD subfamily.</text>
</comment>
<dbReference type="GO" id="GO:0003677">
    <property type="term" value="F:DNA binding"/>
    <property type="evidence" value="ECO:0007669"/>
    <property type="project" value="UniProtKB-KW"/>
</dbReference>
<dbReference type="InterPro" id="IPR000212">
    <property type="entry name" value="DNA_helicase_UvrD/REP"/>
</dbReference>
<dbReference type="GO" id="GO:0000725">
    <property type="term" value="P:recombinational repair"/>
    <property type="evidence" value="ECO:0007669"/>
    <property type="project" value="TreeGrafter"/>
</dbReference>
<keyword evidence="17" id="KW-1185">Reference proteome</keyword>